<dbReference type="GO" id="GO:0003700">
    <property type="term" value="F:DNA-binding transcription factor activity"/>
    <property type="evidence" value="ECO:0007669"/>
    <property type="project" value="TreeGrafter"/>
</dbReference>
<gene>
    <name evidence="6" type="ORF">CR105_01800</name>
</gene>
<dbReference type="SMART" id="SM00100">
    <property type="entry name" value="cNMP"/>
    <property type="match status" value="1"/>
</dbReference>
<dbReference type="InterPro" id="IPR012318">
    <property type="entry name" value="HTH_CRP"/>
</dbReference>
<dbReference type="Proteomes" id="UP000230390">
    <property type="component" value="Unassembled WGS sequence"/>
</dbReference>
<evidence type="ECO:0000313" key="7">
    <source>
        <dbReference type="Proteomes" id="UP000230390"/>
    </source>
</evidence>
<evidence type="ECO:0000256" key="2">
    <source>
        <dbReference type="ARBA" id="ARBA00023125"/>
    </source>
</evidence>
<dbReference type="Pfam" id="PF13545">
    <property type="entry name" value="HTH_Crp_2"/>
    <property type="match status" value="1"/>
</dbReference>
<accession>A0A2G8TLI0</accession>
<reference evidence="6 7" key="1">
    <citation type="submission" date="2017-10" db="EMBL/GenBank/DDBJ databases">
        <title>Massilia psychrophilum sp. nov., a novel purple-pigmented bacterium isolated from Tianshan glacier, Xinjiang Municipality, China.</title>
        <authorList>
            <person name="Wang H."/>
        </authorList>
    </citation>
    <scope>NUCLEOTIDE SEQUENCE [LARGE SCALE GENOMIC DNA]</scope>
    <source>
        <strain evidence="6 7">JCM 30074</strain>
    </source>
</reference>
<dbReference type="InterPro" id="IPR036388">
    <property type="entry name" value="WH-like_DNA-bd_sf"/>
</dbReference>
<evidence type="ECO:0000256" key="3">
    <source>
        <dbReference type="ARBA" id="ARBA00023163"/>
    </source>
</evidence>
<evidence type="ECO:0000313" key="6">
    <source>
        <dbReference type="EMBL" id="PIL46907.1"/>
    </source>
</evidence>
<dbReference type="AlphaFoldDB" id="A0A2G8TLI0"/>
<dbReference type="GO" id="GO:0005829">
    <property type="term" value="C:cytosol"/>
    <property type="evidence" value="ECO:0007669"/>
    <property type="project" value="TreeGrafter"/>
</dbReference>
<dbReference type="Gene3D" id="1.10.10.10">
    <property type="entry name" value="Winged helix-like DNA-binding domain superfamily/Winged helix DNA-binding domain"/>
    <property type="match status" value="1"/>
</dbReference>
<dbReference type="InterPro" id="IPR050397">
    <property type="entry name" value="Env_Response_Regulators"/>
</dbReference>
<keyword evidence="3" id="KW-0804">Transcription</keyword>
<evidence type="ECO:0000259" key="5">
    <source>
        <dbReference type="PROSITE" id="PS51063"/>
    </source>
</evidence>
<dbReference type="SMART" id="SM00419">
    <property type="entry name" value="HTH_CRP"/>
    <property type="match status" value="1"/>
</dbReference>
<keyword evidence="2" id="KW-0238">DNA-binding</keyword>
<proteinExistence type="predicted"/>
<name>A0A2G8TLI0_9BURK</name>
<dbReference type="InterPro" id="IPR014710">
    <property type="entry name" value="RmlC-like_jellyroll"/>
</dbReference>
<keyword evidence="1" id="KW-0805">Transcription regulation</keyword>
<evidence type="ECO:0000259" key="4">
    <source>
        <dbReference type="PROSITE" id="PS50042"/>
    </source>
</evidence>
<dbReference type="RefSeq" id="WP_099786710.1">
    <property type="nucleotide sequence ID" value="NZ_JBHLYV010000100.1"/>
</dbReference>
<protein>
    <submittedName>
        <fullName evidence="6">Crp/Fnr family transcriptional regulator</fullName>
    </submittedName>
</protein>
<feature type="domain" description="Cyclic nucleotide-binding" evidence="4">
    <location>
        <begin position="17"/>
        <end position="137"/>
    </location>
</feature>
<dbReference type="SUPFAM" id="SSF51206">
    <property type="entry name" value="cAMP-binding domain-like"/>
    <property type="match status" value="1"/>
</dbReference>
<dbReference type="SUPFAM" id="SSF46785">
    <property type="entry name" value="Winged helix' DNA-binding domain"/>
    <property type="match status" value="1"/>
</dbReference>
<dbReference type="GO" id="GO:0003677">
    <property type="term" value="F:DNA binding"/>
    <property type="evidence" value="ECO:0007669"/>
    <property type="project" value="UniProtKB-KW"/>
</dbReference>
<keyword evidence="7" id="KW-1185">Reference proteome</keyword>
<dbReference type="OrthoDB" id="8558412at2"/>
<organism evidence="6 7">
    <name type="scientific">Massilia eurypsychrophila</name>
    <dbReference type="NCBI Taxonomy" id="1485217"/>
    <lineage>
        <taxon>Bacteria</taxon>
        <taxon>Pseudomonadati</taxon>
        <taxon>Pseudomonadota</taxon>
        <taxon>Betaproteobacteria</taxon>
        <taxon>Burkholderiales</taxon>
        <taxon>Oxalobacteraceae</taxon>
        <taxon>Telluria group</taxon>
        <taxon>Massilia</taxon>
    </lineage>
</organism>
<dbReference type="Pfam" id="PF00027">
    <property type="entry name" value="cNMP_binding"/>
    <property type="match status" value="1"/>
</dbReference>
<dbReference type="PROSITE" id="PS50042">
    <property type="entry name" value="CNMP_BINDING_3"/>
    <property type="match status" value="1"/>
</dbReference>
<dbReference type="EMBL" id="PDOC01000001">
    <property type="protein sequence ID" value="PIL46907.1"/>
    <property type="molecule type" value="Genomic_DNA"/>
</dbReference>
<dbReference type="PANTHER" id="PTHR24567">
    <property type="entry name" value="CRP FAMILY TRANSCRIPTIONAL REGULATORY PROTEIN"/>
    <property type="match status" value="1"/>
</dbReference>
<evidence type="ECO:0000256" key="1">
    <source>
        <dbReference type="ARBA" id="ARBA00023015"/>
    </source>
</evidence>
<dbReference type="InterPro" id="IPR018490">
    <property type="entry name" value="cNMP-bd_dom_sf"/>
</dbReference>
<sequence length="228" mass="25665">MNIATQTLTEHLRQTIWAQSLSAAEMVKVEAACHEQFVPKGGFVCHKGEPLESWIGIIEGLVKINNFSAGGKSVTFAGVPTGGWFGEGSLLKDQARKYDVMALRDTRVARMPRETFEWLLETSLPFNRFLLMQLNERLGQFIGLVENDRTLDIDTRVARCLAAMFNSHLYPGLEKMVHISQEEIGYLSGASRQRANQSLQLLEKEGLLRLDYGGIRVLDLEGLRHFRA</sequence>
<comment type="caution">
    <text evidence="6">The sequence shown here is derived from an EMBL/GenBank/DDBJ whole genome shotgun (WGS) entry which is preliminary data.</text>
</comment>
<dbReference type="CDD" id="cd00038">
    <property type="entry name" value="CAP_ED"/>
    <property type="match status" value="1"/>
</dbReference>
<dbReference type="Gene3D" id="2.60.120.10">
    <property type="entry name" value="Jelly Rolls"/>
    <property type="match status" value="1"/>
</dbReference>
<dbReference type="PROSITE" id="PS51063">
    <property type="entry name" value="HTH_CRP_2"/>
    <property type="match status" value="1"/>
</dbReference>
<feature type="domain" description="HTH crp-type" evidence="5">
    <location>
        <begin position="151"/>
        <end position="221"/>
    </location>
</feature>
<dbReference type="InterPro" id="IPR036390">
    <property type="entry name" value="WH_DNA-bd_sf"/>
</dbReference>
<dbReference type="InterPro" id="IPR000595">
    <property type="entry name" value="cNMP-bd_dom"/>
</dbReference>
<dbReference type="PANTHER" id="PTHR24567:SF68">
    <property type="entry name" value="DNA-BINDING TRANSCRIPTIONAL DUAL REGULATOR CRP"/>
    <property type="match status" value="1"/>
</dbReference>